<evidence type="ECO:0000313" key="2">
    <source>
        <dbReference type="Proteomes" id="UP000276953"/>
    </source>
</evidence>
<organism evidence="1 2">
    <name type="scientific">Chryseobacterium arthrosphaerae</name>
    <dbReference type="NCBI Taxonomy" id="651561"/>
    <lineage>
        <taxon>Bacteria</taxon>
        <taxon>Pseudomonadati</taxon>
        <taxon>Bacteroidota</taxon>
        <taxon>Flavobacteriia</taxon>
        <taxon>Flavobacteriales</taxon>
        <taxon>Weeksellaceae</taxon>
        <taxon>Chryseobacterium group</taxon>
        <taxon>Chryseobacterium</taxon>
    </lineage>
</organism>
<name>A0A432DT29_9FLAO</name>
<comment type="caution">
    <text evidence="1">The sequence shown here is derived from an EMBL/GenBank/DDBJ whole genome shotgun (WGS) entry which is preliminary data.</text>
</comment>
<protein>
    <submittedName>
        <fullName evidence="1">Uncharacterized protein</fullName>
    </submittedName>
</protein>
<sequence>MIGDAVAVYTLKGDMKSKNKEKSTQNTNNSSIIKGYDRPSEFLVEMIDDDSPAKLKMIPGNLYWNPNLFDSDYVPPRIKFSTMTARSNIKCRS</sequence>
<gene>
    <name evidence="1" type="ORF">EJ377_17420</name>
</gene>
<dbReference type="AlphaFoldDB" id="A0A432DT29"/>
<accession>A0A432DT29</accession>
<proteinExistence type="predicted"/>
<reference evidence="1 2" key="1">
    <citation type="submission" date="2018-12" db="EMBL/GenBank/DDBJ databases">
        <title>Draft Genome Sequence of Chryseobacterium arthrosphaerae strain ED882-96 Isolated from the Blood of a Patient with Liver Cirrhosis in Taiwan.</title>
        <authorList>
            <person name="Lin J.-N."/>
            <person name="Lai C.-H."/>
            <person name="Yang C.-H."/>
            <person name="Huang Y.-H."/>
        </authorList>
    </citation>
    <scope>NUCLEOTIDE SEQUENCE [LARGE SCALE GENOMIC DNA]</scope>
    <source>
        <strain evidence="1 2">ED882-96</strain>
    </source>
</reference>
<evidence type="ECO:0000313" key="1">
    <source>
        <dbReference type="EMBL" id="RTZ46213.1"/>
    </source>
</evidence>
<dbReference type="Proteomes" id="UP000276953">
    <property type="component" value="Unassembled WGS sequence"/>
</dbReference>
<dbReference type="EMBL" id="RYFC01000003">
    <property type="protein sequence ID" value="RTZ46213.1"/>
    <property type="molecule type" value="Genomic_DNA"/>
</dbReference>